<reference evidence="1" key="2">
    <citation type="journal article" name="Front. Microbiol.">
        <title>Degradative Capacity of Two Strains of Rhodonia placenta: From Phenotype to Genotype.</title>
        <authorList>
            <person name="Kolle M."/>
            <person name="Horta M.A.C."/>
            <person name="Nowrousian M."/>
            <person name="Ohm R.A."/>
            <person name="Benz J.P."/>
            <person name="Pilgard A."/>
        </authorList>
    </citation>
    <scope>NUCLEOTIDE SEQUENCE</scope>
    <source>
        <strain evidence="1">FPRL280</strain>
    </source>
</reference>
<dbReference type="EMBL" id="JADOXO010000634">
    <property type="protein sequence ID" value="KAF9801809.1"/>
    <property type="molecule type" value="Genomic_DNA"/>
</dbReference>
<protein>
    <submittedName>
        <fullName evidence="1">Uncharacterized protein</fullName>
    </submittedName>
</protein>
<proteinExistence type="predicted"/>
<reference evidence="1" key="1">
    <citation type="submission" date="2020-11" db="EMBL/GenBank/DDBJ databases">
        <authorList>
            <person name="Koelle M."/>
            <person name="Horta M.A.C."/>
            <person name="Nowrousian M."/>
            <person name="Ohm R.A."/>
            <person name="Benz P."/>
            <person name="Pilgard A."/>
        </authorList>
    </citation>
    <scope>NUCLEOTIDE SEQUENCE</scope>
    <source>
        <strain evidence="1">FPRL280</strain>
    </source>
</reference>
<name>A0A8H7NT68_9APHY</name>
<accession>A0A8H7NT68</accession>
<dbReference type="Proteomes" id="UP000639403">
    <property type="component" value="Unassembled WGS sequence"/>
</dbReference>
<comment type="caution">
    <text evidence="1">The sequence shown here is derived from an EMBL/GenBank/DDBJ whole genome shotgun (WGS) entry which is preliminary data.</text>
</comment>
<gene>
    <name evidence="1" type="ORF">IEO21_10041</name>
</gene>
<sequence length="9" mass="1013">MLPSIRPLS</sequence>
<evidence type="ECO:0000313" key="2">
    <source>
        <dbReference type="Proteomes" id="UP000639403"/>
    </source>
</evidence>
<evidence type="ECO:0000313" key="1">
    <source>
        <dbReference type="EMBL" id="KAF9801809.1"/>
    </source>
</evidence>
<organism evidence="1 2">
    <name type="scientific">Rhodonia placenta</name>
    <dbReference type="NCBI Taxonomy" id="104341"/>
    <lineage>
        <taxon>Eukaryota</taxon>
        <taxon>Fungi</taxon>
        <taxon>Dikarya</taxon>
        <taxon>Basidiomycota</taxon>
        <taxon>Agaricomycotina</taxon>
        <taxon>Agaricomycetes</taxon>
        <taxon>Polyporales</taxon>
        <taxon>Adustoporiaceae</taxon>
        <taxon>Rhodonia</taxon>
    </lineage>
</organism>